<proteinExistence type="predicted"/>
<keyword evidence="2" id="KW-1185">Reference proteome</keyword>
<dbReference type="Proteomes" id="UP000774130">
    <property type="component" value="Unassembled WGS sequence"/>
</dbReference>
<accession>A0ABS6THW2</accession>
<reference evidence="1 2" key="1">
    <citation type="submission" date="2021-06" db="EMBL/GenBank/DDBJ databases">
        <title>Enterococcus alishanensis sp. nov., a novel lactic acid bacterium isolated from fresh coffee beans.</title>
        <authorList>
            <person name="Chen Y.-S."/>
        </authorList>
    </citation>
    <scope>NUCLEOTIDE SEQUENCE [LARGE SCALE GENOMIC DNA]</scope>
    <source>
        <strain evidence="1 2">ALS3</strain>
    </source>
</reference>
<dbReference type="EMBL" id="JAHUZB010000014">
    <property type="protein sequence ID" value="MBV7392488.1"/>
    <property type="molecule type" value="Genomic_DNA"/>
</dbReference>
<evidence type="ECO:0000313" key="1">
    <source>
        <dbReference type="EMBL" id="MBV7392488.1"/>
    </source>
</evidence>
<evidence type="ECO:0000313" key="2">
    <source>
        <dbReference type="Proteomes" id="UP000774130"/>
    </source>
</evidence>
<sequence>MKGQHVIEVQKVSADNKLSHEEYGYKYIKDAGEWNEQVYDGIKTAKHQLTDDGKWGEFYDGSLYSDLVQQVGEPSSLHEDENEITAIWTQNPTSRHVLWVNVKYDKQTGMIIKKNIEGWPMDP</sequence>
<organism evidence="1 2">
    <name type="scientific">Enterococcus alishanensis</name>
    <dbReference type="NCBI Taxonomy" id="1303817"/>
    <lineage>
        <taxon>Bacteria</taxon>
        <taxon>Bacillati</taxon>
        <taxon>Bacillota</taxon>
        <taxon>Bacilli</taxon>
        <taxon>Lactobacillales</taxon>
        <taxon>Enterococcaceae</taxon>
        <taxon>Enterococcus</taxon>
    </lineage>
</organism>
<gene>
    <name evidence="1" type="ORF">KUA55_17700</name>
</gene>
<protein>
    <submittedName>
        <fullName evidence="1">Uncharacterized protein</fullName>
    </submittedName>
</protein>
<dbReference type="RefSeq" id="WP_218327702.1">
    <property type="nucleotide sequence ID" value="NZ_JAHUZB010000014.1"/>
</dbReference>
<name>A0ABS6THW2_9ENTE</name>
<comment type="caution">
    <text evidence="1">The sequence shown here is derived from an EMBL/GenBank/DDBJ whole genome shotgun (WGS) entry which is preliminary data.</text>
</comment>